<dbReference type="PANTHER" id="PTHR30026">
    <property type="entry name" value="OUTER MEMBRANE PROTEIN TOLC"/>
    <property type="match status" value="1"/>
</dbReference>
<evidence type="ECO:0000256" key="5">
    <source>
        <dbReference type="ARBA" id="ARBA00022692"/>
    </source>
</evidence>
<comment type="subcellular location">
    <subcellularLocation>
        <location evidence="1">Cell outer membrane</location>
    </subcellularLocation>
</comment>
<dbReference type="Gene3D" id="1.20.1600.10">
    <property type="entry name" value="Outer membrane efflux proteins (OEP)"/>
    <property type="match status" value="1"/>
</dbReference>
<evidence type="ECO:0000256" key="4">
    <source>
        <dbReference type="ARBA" id="ARBA00022452"/>
    </source>
</evidence>
<keyword evidence="6" id="KW-0472">Membrane</keyword>
<organism evidence="9 10">
    <name type="scientific">Pedobacter alpinus</name>
    <dbReference type="NCBI Taxonomy" id="1590643"/>
    <lineage>
        <taxon>Bacteria</taxon>
        <taxon>Pseudomonadati</taxon>
        <taxon>Bacteroidota</taxon>
        <taxon>Sphingobacteriia</taxon>
        <taxon>Sphingobacteriales</taxon>
        <taxon>Sphingobacteriaceae</taxon>
        <taxon>Pedobacter</taxon>
    </lineage>
</organism>
<comment type="similarity">
    <text evidence="2">Belongs to the outer membrane factor (OMF) (TC 1.B.17) family.</text>
</comment>
<dbReference type="InterPro" id="IPR003423">
    <property type="entry name" value="OMP_efflux"/>
</dbReference>
<evidence type="ECO:0000256" key="1">
    <source>
        <dbReference type="ARBA" id="ARBA00004442"/>
    </source>
</evidence>
<evidence type="ECO:0000256" key="7">
    <source>
        <dbReference type="ARBA" id="ARBA00023237"/>
    </source>
</evidence>
<protein>
    <submittedName>
        <fullName evidence="9">TolC family protein</fullName>
    </submittedName>
</protein>
<keyword evidence="5" id="KW-0812">Transmembrane</keyword>
<evidence type="ECO:0000256" key="6">
    <source>
        <dbReference type="ARBA" id="ARBA00023136"/>
    </source>
</evidence>
<comment type="caution">
    <text evidence="9">The sequence shown here is derived from an EMBL/GenBank/DDBJ whole genome shotgun (WGS) entry which is preliminary data.</text>
</comment>
<proteinExistence type="inferred from homology"/>
<keyword evidence="10" id="KW-1185">Reference proteome</keyword>
<name>A0ABW5TRZ7_9SPHI</name>
<dbReference type="InterPro" id="IPR051906">
    <property type="entry name" value="TolC-like"/>
</dbReference>
<feature type="signal peptide" evidence="8">
    <location>
        <begin position="1"/>
        <end position="21"/>
    </location>
</feature>
<dbReference type="Pfam" id="PF02321">
    <property type="entry name" value="OEP"/>
    <property type="match status" value="2"/>
</dbReference>
<evidence type="ECO:0000256" key="8">
    <source>
        <dbReference type="SAM" id="SignalP"/>
    </source>
</evidence>
<evidence type="ECO:0000313" key="10">
    <source>
        <dbReference type="Proteomes" id="UP001597546"/>
    </source>
</evidence>
<dbReference type="RefSeq" id="WP_379043393.1">
    <property type="nucleotide sequence ID" value="NZ_JBHSKW010000032.1"/>
</dbReference>
<dbReference type="Proteomes" id="UP001597546">
    <property type="component" value="Unassembled WGS sequence"/>
</dbReference>
<keyword evidence="4" id="KW-1134">Transmembrane beta strand</keyword>
<feature type="chain" id="PRO_5046244369" evidence="8">
    <location>
        <begin position="22"/>
        <end position="436"/>
    </location>
</feature>
<evidence type="ECO:0000256" key="2">
    <source>
        <dbReference type="ARBA" id="ARBA00007613"/>
    </source>
</evidence>
<keyword evidence="7" id="KW-0998">Cell outer membrane</keyword>
<evidence type="ECO:0000313" key="9">
    <source>
        <dbReference type="EMBL" id="MFD2731839.1"/>
    </source>
</evidence>
<keyword evidence="8" id="KW-0732">Signal</keyword>
<gene>
    <name evidence="9" type="ORF">ACFSSE_08975</name>
</gene>
<dbReference type="EMBL" id="JBHULV010000028">
    <property type="protein sequence ID" value="MFD2731839.1"/>
    <property type="molecule type" value="Genomic_DNA"/>
</dbReference>
<accession>A0ABW5TRZ7</accession>
<sequence>MKYFRNIVTLLFLLSSLSLQAQETLTLKDAISIALQNNYNIKLSNNQNKISENDLSYGNAGFLPNITGTFNDINNIQTSQVDLASGETREVVNAKTTNLNYGVNLNWRIFDGFQMFANYDRLKELQKLGDLNAKITIQTTIADVIDAYYNLIAQYKQLDATETALEVSAVRLKNANSRYTLGKGSKLELLAAKVDLNTDTTQLLMQKDLIRTGKIRFNQILARDLKTEFDVAEDILIDRSLIYETLKADLDIQNPDLQTAEINKTISEIFVKQVKANRYPVIALTSGYNFANNTSPPTGFALRSNSRGFNYGLTASLNIFNGSLQNRTERNAKLSLENSNLELERIKQDVNAQLLTTYQNYQTTLELTNLEEKNVEVAKENLNITLEKYRLGSIVPLELREAQRNFVNAAARYANALYQAKISEITLKEITGSINL</sequence>
<dbReference type="PANTHER" id="PTHR30026:SF20">
    <property type="entry name" value="OUTER MEMBRANE PROTEIN TOLC"/>
    <property type="match status" value="1"/>
</dbReference>
<keyword evidence="3" id="KW-0813">Transport</keyword>
<dbReference type="SUPFAM" id="SSF56954">
    <property type="entry name" value="Outer membrane efflux proteins (OEP)"/>
    <property type="match status" value="1"/>
</dbReference>
<evidence type="ECO:0000256" key="3">
    <source>
        <dbReference type="ARBA" id="ARBA00022448"/>
    </source>
</evidence>
<reference evidence="10" key="1">
    <citation type="journal article" date="2019" name="Int. J. Syst. Evol. Microbiol.">
        <title>The Global Catalogue of Microorganisms (GCM) 10K type strain sequencing project: providing services to taxonomists for standard genome sequencing and annotation.</title>
        <authorList>
            <consortium name="The Broad Institute Genomics Platform"/>
            <consortium name="The Broad Institute Genome Sequencing Center for Infectious Disease"/>
            <person name="Wu L."/>
            <person name="Ma J."/>
        </authorList>
    </citation>
    <scope>NUCLEOTIDE SEQUENCE [LARGE SCALE GENOMIC DNA]</scope>
    <source>
        <strain evidence="10">KCTC 42456</strain>
    </source>
</reference>